<organism evidence="4 5">
    <name type="scientific">Thermomonas fusca</name>
    <dbReference type="NCBI Taxonomy" id="215690"/>
    <lineage>
        <taxon>Bacteria</taxon>
        <taxon>Pseudomonadati</taxon>
        <taxon>Pseudomonadota</taxon>
        <taxon>Gammaproteobacteria</taxon>
        <taxon>Lysobacterales</taxon>
        <taxon>Lysobacteraceae</taxon>
        <taxon>Thermomonas</taxon>
    </lineage>
</organism>
<feature type="signal peptide" evidence="3">
    <location>
        <begin position="1"/>
        <end position="22"/>
    </location>
</feature>
<dbReference type="EMBL" id="SROY01000001">
    <property type="protein sequence ID" value="TLX23077.1"/>
    <property type="molecule type" value="Genomic_DNA"/>
</dbReference>
<proteinExistence type="predicted"/>
<evidence type="ECO:0000313" key="5">
    <source>
        <dbReference type="Proteomes" id="UP000308508"/>
    </source>
</evidence>
<keyword evidence="5" id="KW-1185">Reference proteome</keyword>
<keyword evidence="2" id="KW-0812">Transmembrane</keyword>
<feature type="region of interest" description="Disordered" evidence="1">
    <location>
        <begin position="382"/>
        <end position="412"/>
    </location>
</feature>
<dbReference type="RefSeq" id="WP_138347478.1">
    <property type="nucleotide sequence ID" value="NZ_SROY01000001.1"/>
</dbReference>
<keyword evidence="2" id="KW-0472">Membrane</keyword>
<feature type="transmembrane region" description="Helical" evidence="2">
    <location>
        <begin position="418"/>
        <end position="437"/>
    </location>
</feature>
<dbReference type="STRING" id="1123377.GCA_000423885_00907"/>
<dbReference type="InterPro" id="IPR025738">
    <property type="entry name" value="BatD"/>
</dbReference>
<accession>A0A5R9PJ50</accession>
<evidence type="ECO:0000256" key="2">
    <source>
        <dbReference type="SAM" id="Phobius"/>
    </source>
</evidence>
<keyword evidence="3" id="KW-0732">Signal</keyword>
<comment type="caution">
    <text evidence="4">The sequence shown here is derived from an EMBL/GenBank/DDBJ whole genome shotgun (WGS) entry which is preliminary data.</text>
</comment>
<dbReference type="Pfam" id="PF13584">
    <property type="entry name" value="BatD"/>
    <property type="match status" value="1"/>
</dbReference>
<name>A0A5R9PJ50_9GAMM</name>
<evidence type="ECO:0000256" key="3">
    <source>
        <dbReference type="SAM" id="SignalP"/>
    </source>
</evidence>
<evidence type="ECO:0000313" key="4">
    <source>
        <dbReference type="EMBL" id="TLX23077.1"/>
    </source>
</evidence>
<evidence type="ECO:0000256" key="1">
    <source>
        <dbReference type="SAM" id="MobiDB-lite"/>
    </source>
</evidence>
<keyword evidence="2" id="KW-1133">Transmembrane helix</keyword>
<dbReference type="PANTHER" id="PTHR40940">
    <property type="entry name" value="PROTEIN BATD-RELATED"/>
    <property type="match status" value="1"/>
</dbReference>
<dbReference type="Proteomes" id="UP000308508">
    <property type="component" value="Unassembled WGS sequence"/>
</dbReference>
<reference evidence="4 5" key="1">
    <citation type="submission" date="2019-04" db="EMBL/GenBank/DDBJ databases">
        <authorList>
            <person name="Grouzdev D.S."/>
            <person name="Nazina T.N."/>
        </authorList>
    </citation>
    <scope>NUCLEOTIDE SEQUENCE [LARGE SCALE GENOMIC DNA]</scope>
    <source>
        <strain evidence="4 5">SHC 3-19</strain>
    </source>
</reference>
<feature type="chain" id="PRO_5024317849" evidence="3">
    <location>
        <begin position="23"/>
        <end position="553"/>
    </location>
</feature>
<gene>
    <name evidence="4" type="ORF">E5S66_03375</name>
</gene>
<sequence length="553" mass="59009">MRRVFARVLLLLLVLVALPVSAQTRAWLDRAEITYGETVALNISTDQSVAEIDYAPLRAQFEIGGQSVRRSYTLANGQARRMSVFSVGLRPRAPGLASVPALRVGNASTAPLRLVVLEPAVQPASADADVFVETSVDALQPYVQQAVGVTVRLNYAVPLLSGQLELEPPARASLQRVGEDITYERLLGGRRYSVVERRFLLIPERSGPLLLAGARLNGITGGGFSGPMFDDDRRPLSAAAPDTHLQVRPIPASAPQPWLPLHQLTLRYLQAPTQAFAGQAAAIELELVADGASAAQMPALELGAVADAQVFADPPRVEEQFVDGRPRTTVRRRFSLVSSTPGMLSVPGPRIRWWDAGSSVARIATLPPLQLRVAAGANAAGKEVSPARAQDEATADAPNAAAPRSAVASPGSPDWKRALAWLLPLLMVLMVFAVIAVRRRHARVDAGTSHQPDAPAAATTPSLDAALRSGDFGDIRRALAAQAGLRVDDFDALLARLDDPAQVQALRRMQAARWGGGHLQDALQALRAAFAGGARWRPTKQGAPSLLPPLYPD</sequence>
<feature type="compositionally biased region" description="Low complexity" evidence="1">
    <location>
        <begin position="395"/>
        <end position="412"/>
    </location>
</feature>
<dbReference type="AlphaFoldDB" id="A0A5R9PJ50"/>
<dbReference type="PANTHER" id="PTHR40940:SF1">
    <property type="entry name" value="PROTEIN BATD"/>
    <property type="match status" value="1"/>
</dbReference>
<protein>
    <submittedName>
        <fullName evidence="4">Protein BatD</fullName>
    </submittedName>
</protein>